<dbReference type="NCBIfam" id="NF003828">
    <property type="entry name" value="PRK05416.1"/>
    <property type="match status" value="1"/>
</dbReference>
<comment type="caution">
    <text evidence="4">Lacks conserved residue(s) required for the propagation of feature annotation.</text>
</comment>
<gene>
    <name evidence="7" type="ORF">DI536_08345</name>
</gene>
<dbReference type="PANTHER" id="PTHR30448:SF0">
    <property type="entry name" value="RNASE ADAPTER PROTEIN RAPZ"/>
    <property type="match status" value="1"/>
</dbReference>
<dbReference type="Pfam" id="PF03668">
    <property type="entry name" value="RapZ-like_N"/>
    <property type="match status" value="1"/>
</dbReference>
<comment type="caution">
    <text evidence="7">The sequence shown here is derived from an EMBL/GenBank/DDBJ whole genome shotgun (WGS) entry which is preliminary data.</text>
</comment>
<dbReference type="InterPro" id="IPR053930">
    <property type="entry name" value="RapZ-like_N"/>
</dbReference>
<dbReference type="GO" id="GO:0005524">
    <property type="term" value="F:ATP binding"/>
    <property type="evidence" value="ECO:0007669"/>
    <property type="project" value="UniProtKB-UniRule"/>
</dbReference>
<name>A0A2W5TSQ8_9BACT</name>
<evidence type="ECO:0000259" key="5">
    <source>
        <dbReference type="Pfam" id="PF03668"/>
    </source>
</evidence>
<evidence type="ECO:0000256" key="1">
    <source>
        <dbReference type="ARBA" id="ARBA00022741"/>
    </source>
</evidence>
<evidence type="ECO:0000256" key="4">
    <source>
        <dbReference type="HAMAP-Rule" id="MF_00636"/>
    </source>
</evidence>
<keyword evidence="3 4" id="KW-0342">GTP-binding</keyword>
<feature type="domain" description="RapZ C-terminal" evidence="6">
    <location>
        <begin position="150"/>
        <end position="269"/>
    </location>
</feature>
<dbReference type="InterPro" id="IPR053931">
    <property type="entry name" value="RapZ_C"/>
</dbReference>
<dbReference type="HAMAP" id="MF_00636">
    <property type="entry name" value="RapZ_like"/>
    <property type="match status" value="1"/>
</dbReference>
<dbReference type="SUPFAM" id="SSF52540">
    <property type="entry name" value="P-loop containing nucleoside triphosphate hydrolases"/>
    <property type="match status" value="1"/>
</dbReference>
<keyword evidence="1 4" id="KW-0547">Nucleotide-binding</keyword>
<dbReference type="InterPro" id="IPR027417">
    <property type="entry name" value="P-loop_NTPase"/>
</dbReference>
<feature type="domain" description="RapZ-like N-terminal" evidence="5">
    <location>
        <begin position="1"/>
        <end position="144"/>
    </location>
</feature>
<dbReference type="EMBL" id="QFQP01000005">
    <property type="protein sequence ID" value="PZR15546.1"/>
    <property type="molecule type" value="Genomic_DNA"/>
</dbReference>
<sequence length="273" mass="30485">MSGSGKTTAVRALEDAGWFCIDNLPAPLLMKVTELGETRDQLAFVVDVREQRFLKDVPQALEEARRAGHRVEVLFLDSSDEALARRYSETRRRHPLAGSGGVLEGIAKEREALRPLRDHAEHVLDTSSLTVHELRRQITARFGGGNNGLSLTVMSFGFKYGVPSNADMVLDVRFMPNPYFVPELKALTGKDPRVASFVLDRPDAWVFLDKTYELLEFLVPRYQKEGKSYVTVAIGCTGGKHRSVAVAHALTQRLKQSNFGGTAQLWDRDVDKE</sequence>
<organism evidence="7 8">
    <name type="scientific">Archangium gephyra</name>
    <dbReference type="NCBI Taxonomy" id="48"/>
    <lineage>
        <taxon>Bacteria</taxon>
        <taxon>Pseudomonadati</taxon>
        <taxon>Myxococcota</taxon>
        <taxon>Myxococcia</taxon>
        <taxon>Myxococcales</taxon>
        <taxon>Cystobacterineae</taxon>
        <taxon>Archangiaceae</taxon>
        <taxon>Archangium</taxon>
    </lineage>
</organism>
<dbReference type="Gene3D" id="3.40.50.300">
    <property type="entry name" value="P-loop containing nucleotide triphosphate hydrolases"/>
    <property type="match status" value="1"/>
</dbReference>
<dbReference type="AlphaFoldDB" id="A0A2W5TSQ8"/>
<reference evidence="7 8" key="1">
    <citation type="submission" date="2017-08" db="EMBL/GenBank/DDBJ databases">
        <title>Infants hospitalized years apart are colonized by the same room-sourced microbial strains.</title>
        <authorList>
            <person name="Brooks B."/>
            <person name="Olm M.R."/>
            <person name="Firek B.A."/>
            <person name="Baker R."/>
            <person name="Thomas B.C."/>
            <person name="Morowitz M.J."/>
            <person name="Banfield J.F."/>
        </authorList>
    </citation>
    <scope>NUCLEOTIDE SEQUENCE [LARGE SCALE GENOMIC DNA]</scope>
    <source>
        <strain evidence="7">S2_003_000_R2_14</strain>
    </source>
</reference>
<dbReference type="GO" id="GO:0005525">
    <property type="term" value="F:GTP binding"/>
    <property type="evidence" value="ECO:0007669"/>
    <property type="project" value="UniProtKB-UniRule"/>
</dbReference>
<dbReference type="Pfam" id="PF22740">
    <property type="entry name" value="PapZ_C"/>
    <property type="match status" value="1"/>
</dbReference>
<dbReference type="Proteomes" id="UP000249061">
    <property type="component" value="Unassembled WGS sequence"/>
</dbReference>
<keyword evidence="2 4" id="KW-0067">ATP-binding</keyword>
<evidence type="ECO:0000256" key="3">
    <source>
        <dbReference type="ARBA" id="ARBA00023134"/>
    </source>
</evidence>
<evidence type="ECO:0000256" key="2">
    <source>
        <dbReference type="ARBA" id="ARBA00022840"/>
    </source>
</evidence>
<evidence type="ECO:0000259" key="6">
    <source>
        <dbReference type="Pfam" id="PF22740"/>
    </source>
</evidence>
<evidence type="ECO:0000313" key="8">
    <source>
        <dbReference type="Proteomes" id="UP000249061"/>
    </source>
</evidence>
<dbReference type="PIRSF" id="PIRSF005052">
    <property type="entry name" value="P-loopkin"/>
    <property type="match status" value="1"/>
</dbReference>
<dbReference type="PANTHER" id="PTHR30448">
    <property type="entry name" value="RNASE ADAPTER PROTEIN RAPZ"/>
    <property type="match status" value="1"/>
</dbReference>
<protein>
    <submittedName>
        <fullName evidence="7">RNase adapter RapZ</fullName>
    </submittedName>
</protein>
<accession>A0A2W5TSQ8</accession>
<proteinExistence type="inferred from homology"/>
<feature type="binding site" evidence="4">
    <location>
        <begin position="47"/>
        <end position="50"/>
    </location>
    <ligand>
        <name>GTP</name>
        <dbReference type="ChEBI" id="CHEBI:37565"/>
    </ligand>
</feature>
<evidence type="ECO:0000313" key="7">
    <source>
        <dbReference type="EMBL" id="PZR15546.1"/>
    </source>
</evidence>
<dbReference type="InterPro" id="IPR005337">
    <property type="entry name" value="RapZ-like"/>
</dbReference>